<organism evidence="1 2">
    <name type="scientific">Arachis hypogaea</name>
    <name type="common">Peanut</name>
    <dbReference type="NCBI Taxonomy" id="3818"/>
    <lineage>
        <taxon>Eukaryota</taxon>
        <taxon>Viridiplantae</taxon>
        <taxon>Streptophyta</taxon>
        <taxon>Embryophyta</taxon>
        <taxon>Tracheophyta</taxon>
        <taxon>Spermatophyta</taxon>
        <taxon>Magnoliopsida</taxon>
        <taxon>eudicotyledons</taxon>
        <taxon>Gunneridae</taxon>
        <taxon>Pentapetalae</taxon>
        <taxon>rosids</taxon>
        <taxon>fabids</taxon>
        <taxon>Fabales</taxon>
        <taxon>Fabaceae</taxon>
        <taxon>Papilionoideae</taxon>
        <taxon>50 kb inversion clade</taxon>
        <taxon>dalbergioids sensu lato</taxon>
        <taxon>Dalbergieae</taxon>
        <taxon>Pterocarpus clade</taxon>
        <taxon>Arachis</taxon>
    </lineage>
</organism>
<protein>
    <submittedName>
        <fullName evidence="1">Uncharacterized protein</fullName>
    </submittedName>
</protein>
<evidence type="ECO:0000313" key="2">
    <source>
        <dbReference type="Proteomes" id="UP000289738"/>
    </source>
</evidence>
<reference evidence="1 2" key="1">
    <citation type="submission" date="2019-01" db="EMBL/GenBank/DDBJ databases">
        <title>Sequencing of cultivated peanut Arachis hypogaea provides insights into genome evolution and oil improvement.</title>
        <authorList>
            <person name="Chen X."/>
        </authorList>
    </citation>
    <scope>NUCLEOTIDE SEQUENCE [LARGE SCALE GENOMIC DNA]</scope>
    <source>
        <strain evidence="2">cv. Fuhuasheng</strain>
        <tissue evidence="1">Leaves</tissue>
    </source>
</reference>
<dbReference type="AlphaFoldDB" id="A0A445CXA5"/>
<keyword evidence="2" id="KW-1185">Reference proteome</keyword>
<dbReference type="Proteomes" id="UP000289738">
    <property type="component" value="Chromosome A06"/>
</dbReference>
<gene>
    <name evidence="1" type="ORF">Ahy_A06g030767</name>
</gene>
<comment type="caution">
    <text evidence="1">The sequence shown here is derived from an EMBL/GenBank/DDBJ whole genome shotgun (WGS) entry which is preliminary data.</text>
</comment>
<dbReference type="STRING" id="3818.A0A445CXA5"/>
<accession>A0A445CXA5</accession>
<evidence type="ECO:0000313" key="1">
    <source>
        <dbReference type="EMBL" id="RYR55576.1"/>
    </source>
</evidence>
<sequence>MELLPWATTASAVKHRHRVMILLEHTPLHASFGPRIKDYPFKRVPKVAFMFLTKGPLPLAPL</sequence>
<name>A0A445CXA5_ARAHY</name>
<proteinExistence type="predicted"/>
<dbReference type="EMBL" id="SDMP01000006">
    <property type="protein sequence ID" value="RYR55576.1"/>
    <property type="molecule type" value="Genomic_DNA"/>
</dbReference>